<evidence type="ECO:0000256" key="6">
    <source>
        <dbReference type="ARBA" id="ARBA00023316"/>
    </source>
</evidence>
<dbReference type="Proteomes" id="UP000297597">
    <property type="component" value="Unassembled WGS sequence"/>
</dbReference>
<dbReference type="InterPro" id="IPR004391">
    <property type="entry name" value="Glu_race"/>
</dbReference>
<dbReference type="InterPro" id="IPR001920">
    <property type="entry name" value="Asp/Glu_race"/>
</dbReference>
<feature type="binding site" evidence="8">
    <location>
        <begin position="43"/>
        <end position="44"/>
    </location>
    <ligand>
        <name>substrate</name>
    </ligand>
</feature>
<dbReference type="InterPro" id="IPR033134">
    <property type="entry name" value="Asp/Glu_racemase_AS_2"/>
</dbReference>
<dbReference type="GO" id="GO:0008360">
    <property type="term" value="P:regulation of cell shape"/>
    <property type="evidence" value="ECO:0007669"/>
    <property type="project" value="UniProtKB-KW"/>
</dbReference>
<comment type="catalytic activity">
    <reaction evidence="1 8">
        <text>L-glutamate = D-glutamate</text>
        <dbReference type="Rhea" id="RHEA:12813"/>
        <dbReference type="ChEBI" id="CHEBI:29985"/>
        <dbReference type="ChEBI" id="CHEBI:29986"/>
        <dbReference type="EC" id="5.1.1.3"/>
    </reaction>
</comment>
<keyword evidence="6 8" id="KW-0961">Cell wall biogenesis/degradation</keyword>
<evidence type="ECO:0000256" key="1">
    <source>
        <dbReference type="ARBA" id="ARBA00001602"/>
    </source>
</evidence>
<dbReference type="EC" id="5.1.1.3" evidence="2 8"/>
<dbReference type="PANTHER" id="PTHR21198">
    <property type="entry name" value="GLUTAMATE RACEMASE"/>
    <property type="match status" value="1"/>
</dbReference>
<dbReference type="InterPro" id="IPR015942">
    <property type="entry name" value="Asp/Glu/hydantoin_racemase"/>
</dbReference>
<dbReference type="FunFam" id="3.40.50.1860:FF:000002">
    <property type="entry name" value="Glutamate racemase"/>
    <property type="match status" value="1"/>
</dbReference>
<gene>
    <name evidence="8 9" type="primary">murI</name>
    <name evidence="9" type="ORF">Pmgp_02285</name>
</gene>
<dbReference type="PANTHER" id="PTHR21198:SF2">
    <property type="entry name" value="GLUTAMATE RACEMASE"/>
    <property type="match status" value="1"/>
</dbReference>
<keyword evidence="4 8" id="KW-0573">Peptidoglycan synthesis</keyword>
<keyword evidence="3 8" id="KW-0133">Cell shape</keyword>
<evidence type="ECO:0000256" key="3">
    <source>
        <dbReference type="ARBA" id="ARBA00022960"/>
    </source>
</evidence>
<dbReference type="PROSITE" id="PS00924">
    <property type="entry name" value="ASP_GLU_RACEMASE_2"/>
    <property type="match status" value="1"/>
</dbReference>
<feature type="binding site" evidence="8">
    <location>
        <begin position="75"/>
        <end position="76"/>
    </location>
    <ligand>
        <name>substrate</name>
    </ligand>
</feature>
<feature type="active site" description="Proton donor/acceptor" evidence="8">
    <location>
        <position position="74"/>
    </location>
</feature>
<evidence type="ECO:0000256" key="5">
    <source>
        <dbReference type="ARBA" id="ARBA00023235"/>
    </source>
</evidence>
<dbReference type="AlphaFoldDB" id="A0A4Y7RNP7"/>
<feature type="binding site" evidence="8">
    <location>
        <begin position="185"/>
        <end position="186"/>
    </location>
    <ligand>
        <name>substrate</name>
    </ligand>
</feature>
<dbReference type="GO" id="GO:0009252">
    <property type="term" value="P:peptidoglycan biosynthetic process"/>
    <property type="evidence" value="ECO:0007669"/>
    <property type="project" value="UniProtKB-UniRule"/>
</dbReference>
<keyword evidence="5 8" id="KW-0413">Isomerase</keyword>
<dbReference type="EMBL" id="QFFZ01000024">
    <property type="protein sequence ID" value="TEB10595.1"/>
    <property type="molecule type" value="Genomic_DNA"/>
</dbReference>
<dbReference type="Pfam" id="PF01177">
    <property type="entry name" value="Asp_Glu_race"/>
    <property type="match status" value="1"/>
</dbReference>
<dbReference type="SUPFAM" id="SSF53681">
    <property type="entry name" value="Aspartate/glutamate racemase"/>
    <property type="match status" value="2"/>
</dbReference>
<dbReference type="GO" id="GO:0008881">
    <property type="term" value="F:glutamate racemase activity"/>
    <property type="evidence" value="ECO:0007669"/>
    <property type="project" value="UniProtKB-UniRule"/>
</dbReference>
<dbReference type="OrthoDB" id="9801055at2"/>
<dbReference type="Gene3D" id="3.40.50.1860">
    <property type="match status" value="2"/>
</dbReference>
<keyword evidence="10" id="KW-1185">Reference proteome</keyword>
<dbReference type="HAMAP" id="MF_00258">
    <property type="entry name" value="Glu_racemase"/>
    <property type="match status" value="1"/>
</dbReference>
<comment type="similarity">
    <text evidence="8">Belongs to the aspartate/glutamate racemases family.</text>
</comment>
<accession>A0A4Y7RNP7</accession>
<comment type="caution">
    <text evidence="9">The sequence shown here is derived from an EMBL/GenBank/DDBJ whole genome shotgun (WGS) entry which is preliminary data.</text>
</comment>
<evidence type="ECO:0000313" key="9">
    <source>
        <dbReference type="EMBL" id="TEB10595.1"/>
    </source>
</evidence>
<organism evidence="9 10">
    <name type="scientific">Pelotomaculum propionicicum</name>
    <dbReference type="NCBI Taxonomy" id="258475"/>
    <lineage>
        <taxon>Bacteria</taxon>
        <taxon>Bacillati</taxon>
        <taxon>Bacillota</taxon>
        <taxon>Clostridia</taxon>
        <taxon>Eubacteriales</taxon>
        <taxon>Desulfotomaculaceae</taxon>
        <taxon>Pelotomaculum</taxon>
    </lineage>
</organism>
<dbReference type="UniPathway" id="UPA00219"/>
<evidence type="ECO:0000256" key="7">
    <source>
        <dbReference type="ARBA" id="ARBA00070053"/>
    </source>
</evidence>
<reference evidence="9 10" key="1">
    <citation type="journal article" date="2018" name="Environ. Microbiol.">
        <title>Novel energy conservation strategies and behaviour of Pelotomaculum schinkii driving syntrophic propionate catabolism.</title>
        <authorList>
            <person name="Hidalgo-Ahumada C.A.P."/>
            <person name="Nobu M.K."/>
            <person name="Narihiro T."/>
            <person name="Tamaki H."/>
            <person name="Liu W.T."/>
            <person name="Kamagata Y."/>
            <person name="Stams A.J.M."/>
            <person name="Imachi H."/>
            <person name="Sousa D.Z."/>
        </authorList>
    </citation>
    <scope>NUCLEOTIDE SEQUENCE [LARGE SCALE GENOMIC DNA]</scope>
    <source>
        <strain evidence="9 10">MGP</strain>
    </source>
</reference>
<feature type="active site" description="Proton donor/acceptor" evidence="8">
    <location>
        <position position="184"/>
    </location>
</feature>
<evidence type="ECO:0000256" key="4">
    <source>
        <dbReference type="ARBA" id="ARBA00022984"/>
    </source>
</evidence>
<comment type="function">
    <text evidence="8">Provides the (R)-glutamate required for cell wall biosynthesis.</text>
</comment>
<proteinExistence type="inferred from homology"/>
<dbReference type="PROSITE" id="PS00923">
    <property type="entry name" value="ASP_GLU_RACEMASE_1"/>
    <property type="match status" value="1"/>
</dbReference>
<evidence type="ECO:0000256" key="8">
    <source>
        <dbReference type="HAMAP-Rule" id="MF_00258"/>
    </source>
</evidence>
<evidence type="ECO:0000256" key="2">
    <source>
        <dbReference type="ARBA" id="ARBA00013090"/>
    </source>
</evidence>
<name>A0A4Y7RNP7_9FIRM</name>
<protein>
    <recommendedName>
        <fullName evidence="7 8">Glutamate racemase</fullName>
        <ecNumber evidence="2 8">5.1.1.3</ecNumber>
    </recommendedName>
</protein>
<dbReference type="RefSeq" id="WP_134214108.1">
    <property type="nucleotide sequence ID" value="NZ_QFFZ01000024.1"/>
</dbReference>
<dbReference type="InterPro" id="IPR018187">
    <property type="entry name" value="Asp/Glu_racemase_AS_1"/>
</dbReference>
<evidence type="ECO:0000313" key="10">
    <source>
        <dbReference type="Proteomes" id="UP000297597"/>
    </source>
</evidence>
<comment type="pathway">
    <text evidence="8">Cell wall biogenesis; peptidoglycan biosynthesis.</text>
</comment>
<dbReference type="NCBIfam" id="TIGR00067">
    <property type="entry name" value="glut_race"/>
    <property type="match status" value="1"/>
</dbReference>
<sequence length="273" mass="29459">MSSLKPIGFFDSGVGGLSVMKEVRRLLPAENLLYFADSAYCPYGEKPLEVIRDRVFSICDFLVDKGAKILVLACNTASVAVLDDVRKRFSIQVVGTEPAVKPAAAATKNGRVGVLATQVTLAGDRFNSLVERFGEGVEVCAQACHGLVDMVESGCWEGPEAEALLRSYLDPLLARGVDTIILGCTHYPFLRPVVERIAGSGVSVIDSGEAIARQVARVLERNSLLSGGTAPGGESFFTSGDPGYVEPVMRLLWGDPELVVRQEKFDCNRRCEE</sequence>
<dbReference type="GO" id="GO:0071555">
    <property type="term" value="P:cell wall organization"/>
    <property type="evidence" value="ECO:0007669"/>
    <property type="project" value="UniProtKB-KW"/>
</dbReference>
<feature type="binding site" evidence="8">
    <location>
        <begin position="11"/>
        <end position="12"/>
    </location>
    <ligand>
        <name>substrate</name>
    </ligand>
</feature>